<comment type="caution">
    <text evidence="1">The sequence shown here is derived from an EMBL/GenBank/DDBJ whole genome shotgun (WGS) entry which is preliminary data.</text>
</comment>
<dbReference type="AlphaFoldDB" id="X1P955"/>
<name>X1P955_9ZZZZ</name>
<protein>
    <submittedName>
        <fullName evidence="1">Uncharacterized protein</fullName>
    </submittedName>
</protein>
<feature type="non-terminal residue" evidence="1">
    <location>
        <position position="1"/>
    </location>
</feature>
<evidence type="ECO:0000313" key="1">
    <source>
        <dbReference type="EMBL" id="GAI52393.1"/>
    </source>
</evidence>
<sequence length="56" mass="5925">DEQTARAVGPLPPPGQIGSRGVAFEVRAESEQEAKQKLAEAIGAGHWALAVEEEIE</sequence>
<accession>X1P955</accession>
<proteinExistence type="predicted"/>
<dbReference type="EMBL" id="BARV01042947">
    <property type="protein sequence ID" value="GAI52393.1"/>
    <property type="molecule type" value="Genomic_DNA"/>
</dbReference>
<reference evidence="1" key="1">
    <citation type="journal article" date="2014" name="Front. Microbiol.">
        <title>High frequency of phylogenetically diverse reductive dehalogenase-homologous genes in deep subseafloor sedimentary metagenomes.</title>
        <authorList>
            <person name="Kawai M."/>
            <person name="Futagami T."/>
            <person name="Toyoda A."/>
            <person name="Takaki Y."/>
            <person name="Nishi S."/>
            <person name="Hori S."/>
            <person name="Arai W."/>
            <person name="Tsubouchi T."/>
            <person name="Morono Y."/>
            <person name="Uchiyama I."/>
            <person name="Ito T."/>
            <person name="Fujiyama A."/>
            <person name="Inagaki F."/>
            <person name="Takami H."/>
        </authorList>
    </citation>
    <scope>NUCLEOTIDE SEQUENCE</scope>
    <source>
        <strain evidence="1">Expedition CK06-06</strain>
    </source>
</reference>
<organism evidence="1">
    <name type="scientific">marine sediment metagenome</name>
    <dbReference type="NCBI Taxonomy" id="412755"/>
    <lineage>
        <taxon>unclassified sequences</taxon>
        <taxon>metagenomes</taxon>
        <taxon>ecological metagenomes</taxon>
    </lineage>
</organism>
<gene>
    <name evidence="1" type="ORF">S06H3_64342</name>
</gene>